<protein>
    <submittedName>
        <fullName evidence="2">DUF998 domain-containing protein</fullName>
    </submittedName>
</protein>
<comment type="caution">
    <text evidence="2">The sequence shown here is derived from an EMBL/GenBank/DDBJ whole genome shotgun (WGS) entry which is preliminary data.</text>
</comment>
<evidence type="ECO:0000313" key="2">
    <source>
        <dbReference type="EMBL" id="TVZ02887.1"/>
    </source>
</evidence>
<dbReference type="AlphaFoldDB" id="A0A6P2BW06"/>
<organism evidence="2 3">
    <name type="scientific">Trebonia kvetii</name>
    <dbReference type="NCBI Taxonomy" id="2480626"/>
    <lineage>
        <taxon>Bacteria</taxon>
        <taxon>Bacillati</taxon>
        <taxon>Actinomycetota</taxon>
        <taxon>Actinomycetes</taxon>
        <taxon>Streptosporangiales</taxon>
        <taxon>Treboniaceae</taxon>
        <taxon>Trebonia</taxon>
    </lineage>
</organism>
<dbReference type="InterPro" id="IPR009339">
    <property type="entry name" value="DUF998"/>
</dbReference>
<proteinExistence type="predicted"/>
<dbReference type="Pfam" id="PF06197">
    <property type="entry name" value="DUF998"/>
    <property type="match status" value="1"/>
</dbReference>
<accession>A0A6P2BW06</accession>
<sequence length="291" mass="31674">MGSTDSSERSTDQINRPVEQARPVTQPVRIRVFTNRHDWMGPVIVLLSCWYFAAQVLTAWVFRPEYSFTSNAISDLGNTACLPNSNICSPLYVVMDASIGILGLAMIVGAFLIFSEFSFSEHQRERAAALAGFVCMALGGVGAILVGAVPENVNTAHLHTVGTIMAIGFGQLAILILGLVLIEIDNWLREFMIVTSLFVLLAGVSIAGKHQFGFGGGALERLAQYPESVWLILFGFYISRNHSHNRLIGPHFTLSAEGRPAPDATFGWALGASARSVRRRTTQPPQRKLAA</sequence>
<name>A0A6P2BW06_9ACTN</name>
<gene>
    <name evidence="2" type="ORF">EAS64_20620</name>
</gene>
<feature type="transmembrane region" description="Helical" evidence="1">
    <location>
        <begin position="127"/>
        <end position="149"/>
    </location>
</feature>
<feature type="transmembrane region" description="Helical" evidence="1">
    <location>
        <begin position="92"/>
        <end position="115"/>
    </location>
</feature>
<keyword evidence="1" id="KW-1133">Transmembrane helix</keyword>
<feature type="transmembrane region" description="Helical" evidence="1">
    <location>
        <begin position="222"/>
        <end position="239"/>
    </location>
</feature>
<keyword evidence="3" id="KW-1185">Reference proteome</keyword>
<keyword evidence="1" id="KW-0472">Membrane</keyword>
<feature type="transmembrane region" description="Helical" evidence="1">
    <location>
        <begin position="161"/>
        <end position="184"/>
    </location>
</feature>
<dbReference type="Proteomes" id="UP000460272">
    <property type="component" value="Unassembled WGS sequence"/>
</dbReference>
<evidence type="ECO:0000313" key="3">
    <source>
        <dbReference type="Proteomes" id="UP000460272"/>
    </source>
</evidence>
<keyword evidence="1" id="KW-0812">Transmembrane</keyword>
<reference evidence="2 3" key="1">
    <citation type="submission" date="2018-11" db="EMBL/GenBank/DDBJ databases">
        <title>Trebonia kvetii gen.nov., sp.nov., a novel acidophilic actinobacterium, and proposal of the new actinobacterial family Treboniaceae fam. nov.</title>
        <authorList>
            <person name="Rapoport D."/>
            <person name="Sagova-Mareckova M."/>
            <person name="Sedlacek I."/>
            <person name="Provaznik J."/>
            <person name="Kralova S."/>
            <person name="Pavlinic D."/>
            <person name="Benes V."/>
            <person name="Kopecky J."/>
        </authorList>
    </citation>
    <scope>NUCLEOTIDE SEQUENCE [LARGE SCALE GENOMIC DNA]</scope>
    <source>
        <strain evidence="2 3">15Tr583</strain>
    </source>
</reference>
<dbReference type="OrthoDB" id="5191116at2"/>
<evidence type="ECO:0000256" key="1">
    <source>
        <dbReference type="SAM" id="Phobius"/>
    </source>
</evidence>
<feature type="transmembrane region" description="Helical" evidence="1">
    <location>
        <begin position="39"/>
        <end position="62"/>
    </location>
</feature>
<dbReference type="EMBL" id="RPFW01000004">
    <property type="protein sequence ID" value="TVZ02887.1"/>
    <property type="molecule type" value="Genomic_DNA"/>
</dbReference>
<feature type="transmembrane region" description="Helical" evidence="1">
    <location>
        <begin position="191"/>
        <end position="210"/>
    </location>
</feature>